<reference evidence="2 3" key="1">
    <citation type="journal article" date="2018" name="Mol. Ecol.">
        <title>The obligate alkalophilic soda-lake fungus Sodiomyces alkalinus has shifted to a protein diet.</title>
        <authorList>
            <person name="Grum-Grzhimaylo A.A."/>
            <person name="Falkoski D.L."/>
            <person name="van den Heuvel J."/>
            <person name="Valero-Jimenez C.A."/>
            <person name="Min B."/>
            <person name="Choi I.G."/>
            <person name="Lipzen A."/>
            <person name="Daum C.G."/>
            <person name="Aanen D.K."/>
            <person name="Tsang A."/>
            <person name="Henrissat B."/>
            <person name="Bilanenko E.N."/>
            <person name="de Vries R.P."/>
            <person name="van Kan J.A.L."/>
            <person name="Grigoriev I.V."/>
            <person name="Debets A.J.M."/>
        </authorList>
    </citation>
    <scope>NUCLEOTIDE SEQUENCE [LARGE SCALE GENOMIC DNA]</scope>
    <source>
        <strain evidence="2 3">F11</strain>
    </source>
</reference>
<dbReference type="GeneID" id="39582470"/>
<evidence type="ECO:0000256" key="1">
    <source>
        <dbReference type="SAM" id="MobiDB-lite"/>
    </source>
</evidence>
<evidence type="ECO:0000313" key="3">
    <source>
        <dbReference type="Proteomes" id="UP000272025"/>
    </source>
</evidence>
<dbReference type="RefSeq" id="XP_028469099.1">
    <property type="nucleotide sequence ID" value="XM_028613992.1"/>
</dbReference>
<name>A0A3N2Q3E9_SODAK</name>
<feature type="region of interest" description="Disordered" evidence="1">
    <location>
        <begin position="41"/>
        <end position="111"/>
    </location>
</feature>
<feature type="compositionally biased region" description="Low complexity" evidence="1">
    <location>
        <begin position="68"/>
        <end position="84"/>
    </location>
</feature>
<feature type="compositionally biased region" description="Low complexity" evidence="1">
    <location>
        <begin position="92"/>
        <end position="106"/>
    </location>
</feature>
<accession>A0A3N2Q3E9</accession>
<proteinExistence type="predicted"/>
<sequence>MHLNLHFRLSWQCRAKESIGFWGGLIPFRIARRQFGSGFGGGGFDGGNRRFRNGGGGGGFGSGGFGGNNNDNDNNNNDNNNNNNNDDDNNNDDNNNNGNNDNNNNNEPNIQETPTEALEITWRLTERLEPQLSNAPNDPRIYG</sequence>
<evidence type="ECO:0000313" key="2">
    <source>
        <dbReference type="EMBL" id="ROT41293.1"/>
    </source>
</evidence>
<organism evidence="2 3">
    <name type="scientific">Sodiomyces alkalinus (strain CBS 110278 / VKM F-3762 / F11)</name>
    <name type="common">Alkaliphilic filamentous fungus</name>
    <dbReference type="NCBI Taxonomy" id="1314773"/>
    <lineage>
        <taxon>Eukaryota</taxon>
        <taxon>Fungi</taxon>
        <taxon>Dikarya</taxon>
        <taxon>Ascomycota</taxon>
        <taxon>Pezizomycotina</taxon>
        <taxon>Sordariomycetes</taxon>
        <taxon>Hypocreomycetidae</taxon>
        <taxon>Glomerellales</taxon>
        <taxon>Plectosphaerellaceae</taxon>
        <taxon>Sodiomyces</taxon>
    </lineage>
</organism>
<gene>
    <name evidence="2" type="ORF">SODALDRAFT_357329</name>
</gene>
<dbReference type="Proteomes" id="UP000272025">
    <property type="component" value="Unassembled WGS sequence"/>
</dbReference>
<keyword evidence="3" id="KW-1185">Reference proteome</keyword>
<dbReference type="EMBL" id="ML119052">
    <property type="protein sequence ID" value="ROT41293.1"/>
    <property type="molecule type" value="Genomic_DNA"/>
</dbReference>
<protein>
    <submittedName>
        <fullName evidence="2">Uncharacterized protein</fullName>
    </submittedName>
</protein>
<feature type="compositionally biased region" description="Gly residues" evidence="1">
    <location>
        <begin position="53"/>
        <end position="67"/>
    </location>
</feature>
<dbReference type="AlphaFoldDB" id="A0A3N2Q3E9"/>